<reference evidence="1 2" key="1">
    <citation type="journal article" date="2015" name="Proc. Natl. Acad. Sci. U.S.A.">
        <title>The resurrection genome of Boea hygrometrica: A blueprint for survival of dehydration.</title>
        <authorList>
            <person name="Xiao L."/>
            <person name="Yang G."/>
            <person name="Zhang L."/>
            <person name="Yang X."/>
            <person name="Zhao S."/>
            <person name="Ji Z."/>
            <person name="Zhou Q."/>
            <person name="Hu M."/>
            <person name="Wang Y."/>
            <person name="Chen M."/>
            <person name="Xu Y."/>
            <person name="Jin H."/>
            <person name="Xiao X."/>
            <person name="Hu G."/>
            <person name="Bao F."/>
            <person name="Hu Y."/>
            <person name="Wan P."/>
            <person name="Li L."/>
            <person name="Deng X."/>
            <person name="Kuang T."/>
            <person name="Xiang C."/>
            <person name="Zhu J.K."/>
            <person name="Oliver M.J."/>
            <person name="He Y."/>
        </authorList>
    </citation>
    <scope>NUCLEOTIDE SEQUENCE [LARGE SCALE GENOMIC DNA]</scope>
    <source>
        <strain evidence="2">cv. XS01</strain>
    </source>
</reference>
<dbReference type="AlphaFoldDB" id="A0A2Z7BSR5"/>
<accession>A0A2Z7BSR5</accession>
<name>A0A2Z7BSR5_9LAMI</name>
<evidence type="ECO:0000313" key="1">
    <source>
        <dbReference type="EMBL" id="KZV35240.1"/>
    </source>
</evidence>
<gene>
    <name evidence="1" type="ORF">F511_09473</name>
</gene>
<evidence type="ECO:0000313" key="2">
    <source>
        <dbReference type="Proteomes" id="UP000250235"/>
    </source>
</evidence>
<dbReference type="Proteomes" id="UP000250235">
    <property type="component" value="Unassembled WGS sequence"/>
</dbReference>
<organism evidence="1 2">
    <name type="scientific">Dorcoceras hygrometricum</name>
    <dbReference type="NCBI Taxonomy" id="472368"/>
    <lineage>
        <taxon>Eukaryota</taxon>
        <taxon>Viridiplantae</taxon>
        <taxon>Streptophyta</taxon>
        <taxon>Embryophyta</taxon>
        <taxon>Tracheophyta</taxon>
        <taxon>Spermatophyta</taxon>
        <taxon>Magnoliopsida</taxon>
        <taxon>eudicotyledons</taxon>
        <taxon>Gunneridae</taxon>
        <taxon>Pentapetalae</taxon>
        <taxon>asterids</taxon>
        <taxon>lamiids</taxon>
        <taxon>Lamiales</taxon>
        <taxon>Gesneriaceae</taxon>
        <taxon>Didymocarpoideae</taxon>
        <taxon>Trichosporeae</taxon>
        <taxon>Loxocarpinae</taxon>
        <taxon>Dorcoceras</taxon>
    </lineage>
</organism>
<dbReference type="EMBL" id="KV004764">
    <property type="protein sequence ID" value="KZV35240.1"/>
    <property type="molecule type" value="Genomic_DNA"/>
</dbReference>
<proteinExistence type="predicted"/>
<protein>
    <submittedName>
        <fullName evidence="1">F-box/LRR-repeat protein-like</fullName>
    </submittedName>
</protein>
<sequence>MSASGESSTTMHRLLHESGSHPIPPPDDPKSRAICQLAGTDIAAFSFRENALQFNKHYSTYPRKLSWFVLNQLISNLLPISEQILHLSCSLIWFASEFSGSMQSCCKVFIQLASFHTKLTLLRLIEYPLHTDSSSAPIKGGHLELVQPLTESARISQLTSQLAFQLVAQLSS</sequence>
<keyword evidence="2" id="KW-1185">Reference proteome</keyword>